<dbReference type="PANTHER" id="PTHR14239">
    <property type="entry name" value="DUDULIN-RELATED"/>
    <property type="match status" value="1"/>
</dbReference>
<dbReference type="Pfam" id="PF03807">
    <property type="entry name" value="F420_oxidored"/>
    <property type="match status" value="1"/>
</dbReference>
<keyword evidence="4" id="KW-1185">Reference proteome</keyword>
<protein>
    <submittedName>
        <fullName evidence="3">NAD(P)-binding domain-containing protein</fullName>
    </submittedName>
</protein>
<dbReference type="SUPFAM" id="SSF51735">
    <property type="entry name" value="NAD(P)-binding Rossmann-fold domains"/>
    <property type="match status" value="1"/>
</dbReference>
<accession>A0ABN2LF85</accession>
<reference evidence="3 4" key="1">
    <citation type="journal article" date="2019" name="Int. J. Syst. Evol. Microbiol.">
        <title>The Global Catalogue of Microorganisms (GCM) 10K type strain sequencing project: providing services to taxonomists for standard genome sequencing and annotation.</title>
        <authorList>
            <consortium name="The Broad Institute Genomics Platform"/>
            <consortium name="The Broad Institute Genome Sequencing Center for Infectious Disease"/>
            <person name="Wu L."/>
            <person name="Ma J."/>
        </authorList>
    </citation>
    <scope>NUCLEOTIDE SEQUENCE [LARGE SCALE GENOMIC DNA]</scope>
    <source>
        <strain evidence="3 4">JCM 13250</strain>
    </source>
</reference>
<dbReference type="PANTHER" id="PTHR14239:SF10">
    <property type="entry name" value="REDUCTASE"/>
    <property type="match status" value="1"/>
</dbReference>
<dbReference type="InterPro" id="IPR036291">
    <property type="entry name" value="NAD(P)-bd_dom_sf"/>
</dbReference>
<keyword evidence="1" id="KW-0560">Oxidoreductase</keyword>
<dbReference type="InterPro" id="IPR028939">
    <property type="entry name" value="P5C_Rdtase_cat_N"/>
</dbReference>
<evidence type="ECO:0000313" key="3">
    <source>
        <dbReference type="EMBL" id="GAA1786366.1"/>
    </source>
</evidence>
<name>A0ABN2LF85_9ACTN</name>
<dbReference type="EMBL" id="BAAALT010000009">
    <property type="protein sequence ID" value="GAA1786366.1"/>
    <property type="molecule type" value="Genomic_DNA"/>
</dbReference>
<feature type="domain" description="Pyrroline-5-carboxylate reductase catalytic N-terminal" evidence="2">
    <location>
        <begin position="25"/>
        <end position="121"/>
    </location>
</feature>
<comment type="caution">
    <text evidence="3">The sequence shown here is derived from an EMBL/GenBank/DDBJ whole genome shotgun (WGS) entry which is preliminary data.</text>
</comment>
<dbReference type="InterPro" id="IPR051267">
    <property type="entry name" value="STEAP_metalloreductase"/>
</dbReference>
<evidence type="ECO:0000313" key="4">
    <source>
        <dbReference type="Proteomes" id="UP001500218"/>
    </source>
</evidence>
<dbReference type="Proteomes" id="UP001500218">
    <property type="component" value="Unassembled WGS sequence"/>
</dbReference>
<organism evidence="3 4">
    <name type="scientific">Luedemannella flava</name>
    <dbReference type="NCBI Taxonomy" id="349316"/>
    <lineage>
        <taxon>Bacteria</taxon>
        <taxon>Bacillati</taxon>
        <taxon>Actinomycetota</taxon>
        <taxon>Actinomycetes</taxon>
        <taxon>Micromonosporales</taxon>
        <taxon>Micromonosporaceae</taxon>
        <taxon>Luedemannella</taxon>
    </lineage>
</organism>
<dbReference type="Gene3D" id="3.40.50.720">
    <property type="entry name" value="NAD(P)-binding Rossmann-like Domain"/>
    <property type="match status" value="1"/>
</dbReference>
<evidence type="ECO:0000256" key="1">
    <source>
        <dbReference type="ARBA" id="ARBA00023002"/>
    </source>
</evidence>
<sequence>MRAVLRRERNDELPRVAAGIVDAMRIAVLGTGDVGRTLASRLVELGHEVTLGSRSATNEAAVGWLKSLSTAERAAVGTFADAAAGAELVVNATAGTASLDALALTGADNLAGKILLDVANPLTFADGVPTLTVCNTDSLGERIQRAFPGARVVKSLNTVNCQVMARPDLVGGPHTMFVAGEDADAKATVTSLLREFGWRDIADLGGIEAARGLEMHIALWIRLRPAGGSNLFNLQVVT</sequence>
<evidence type="ECO:0000259" key="2">
    <source>
        <dbReference type="Pfam" id="PF03807"/>
    </source>
</evidence>
<proteinExistence type="predicted"/>
<gene>
    <name evidence="3" type="ORF">GCM10009682_05580</name>
</gene>